<reference evidence="1" key="1">
    <citation type="submission" date="2023-03" db="EMBL/GenBank/DDBJ databases">
        <title>Massive genome expansion in bonnet fungi (Mycena s.s.) driven by repeated elements and novel gene families across ecological guilds.</title>
        <authorList>
            <consortium name="Lawrence Berkeley National Laboratory"/>
            <person name="Harder C.B."/>
            <person name="Miyauchi S."/>
            <person name="Viragh M."/>
            <person name="Kuo A."/>
            <person name="Thoen E."/>
            <person name="Andreopoulos B."/>
            <person name="Lu D."/>
            <person name="Skrede I."/>
            <person name="Drula E."/>
            <person name="Henrissat B."/>
            <person name="Morin E."/>
            <person name="Kohler A."/>
            <person name="Barry K."/>
            <person name="LaButti K."/>
            <person name="Morin E."/>
            <person name="Salamov A."/>
            <person name="Lipzen A."/>
            <person name="Mereny Z."/>
            <person name="Hegedus B."/>
            <person name="Baldrian P."/>
            <person name="Stursova M."/>
            <person name="Weitz H."/>
            <person name="Taylor A."/>
            <person name="Grigoriev I.V."/>
            <person name="Nagy L.G."/>
            <person name="Martin F."/>
            <person name="Kauserud H."/>
        </authorList>
    </citation>
    <scope>NUCLEOTIDE SEQUENCE</scope>
    <source>
        <strain evidence="1">CBHHK173m</strain>
    </source>
</reference>
<comment type="caution">
    <text evidence="1">The sequence shown here is derived from an EMBL/GenBank/DDBJ whole genome shotgun (WGS) entry which is preliminary data.</text>
</comment>
<sequence length="295" mass="30232">MQSHCRGCGLPTGCDVGCCGDAWRGPNASLALVHVPRSNTSSGSASPHNTYTYTRPFPPPPCPVPTHCAAVRALGALSALIAFDRAHIAMGALGHGRTADKPLIGQLHALVFFLSPPPRPAPAPGSGLLLLSDGDEDGGAVSEADPSLPALLGLSRVPAYAASLLRAGAAGPRGEVDVGGWMARGPAYGAVLRVLRALGDAGCQAVLARPVHAGAGTEAWFRRGVPGGDGDAVWTDERNGETLRGLIRRLESARVALLRLAGATTFGPTVEKAHALCDGVLYLLLQDVLGEDEAG</sequence>
<dbReference type="Proteomes" id="UP001222325">
    <property type="component" value="Unassembled WGS sequence"/>
</dbReference>
<gene>
    <name evidence="1" type="ORF">B0H15DRAFT_803046</name>
</gene>
<organism evidence="1 2">
    <name type="scientific">Mycena belliarum</name>
    <dbReference type="NCBI Taxonomy" id="1033014"/>
    <lineage>
        <taxon>Eukaryota</taxon>
        <taxon>Fungi</taxon>
        <taxon>Dikarya</taxon>
        <taxon>Basidiomycota</taxon>
        <taxon>Agaricomycotina</taxon>
        <taxon>Agaricomycetes</taxon>
        <taxon>Agaricomycetidae</taxon>
        <taxon>Agaricales</taxon>
        <taxon>Marasmiineae</taxon>
        <taxon>Mycenaceae</taxon>
        <taxon>Mycena</taxon>
    </lineage>
</organism>
<proteinExistence type="predicted"/>
<accession>A0AAD6U0P5</accession>
<evidence type="ECO:0000313" key="2">
    <source>
        <dbReference type="Proteomes" id="UP001222325"/>
    </source>
</evidence>
<name>A0AAD6U0P5_9AGAR</name>
<evidence type="ECO:0000313" key="1">
    <source>
        <dbReference type="EMBL" id="KAJ7082917.1"/>
    </source>
</evidence>
<dbReference type="EMBL" id="JARJCN010000043">
    <property type="protein sequence ID" value="KAJ7082917.1"/>
    <property type="molecule type" value="Genomic_DNA"/>
</dbReference>
<dbReference type="AlphaFoldDB" id="A0AAD6U0P5"/>
<keyword evidence="2" id="KW-1185">Reference proteome</keyword>
<protein>
    <submittedName>
        <fullName evidence="1">Uncharacterized protein</fullName>
    </submittedName>
</protein>